<reference evidence="6" key="1">
    <citation type="submission" date="2020-12" db="EMBL/GenBank/DDBJ databases">
        <title>The genome sequence of Inhella sp. 1Y17.</title>
        <authorList>
            <person name="Liu Y."/>
        </authorList>
    </citation>
    <scope>NUCLEOTIDE SEQUENCE</scope>
    <source>
        <strain evidence="6">1Y17</strain>
    </source>
</reference>
<dbReference type="GO" id="GO:0003700">
    <property type="term" value="F:DNA-binding transcription factor activity"/>
    <property type="evidence" value="ECO:0007669"/>
    <property type="project" value="InterPro"/>
</dbReference>
<dbReference type="InterPro" id="IPR000847">
    <property type="entry name" value="LysR_HTH_N"/>
</dbReference>
<dbReference type="InterPro" id="IPR036390">
    <property type="entry name" value="WH_DNA-bd_sf"/>
</dbReference>
<dbReference type="AlphaFoldDB" id="A0A931NG36"/>
<dbReference type="SUPFAM" id="SSF46785">
    <property type="entry name" value="Winged helix' DNA-binding domain"/>
    <property type="match status" value="1"/>
</dbReference>
<dbReference type="InterPro" id="IPR058163">
    <property type="entry name" value="LysR-type_TF_proteobact-type"/>
</dbReference>
<dbReference type="RefSeq" id="WP_198109887.1">
    <property type="nucleotide sequence ID" value="NZ_JAEDAK010000002.1"/>
</dbReference>
<comment type="caution">
    <text evidence="6">The sequence shown here is derived from an EMBL/GenBank/DDBJ whole genome shotgun (WGS) entry which is preliminary data.</text>
</comment>
<evidence type="ECO:0000256" key="3">
    <source>
        <dbReference type="ARBA" id="ARBA00023125"/>
    </source>
</evidence>
<name>A0A931NG36_9BURK</name>
<dbReference type="Pfam" id="PF00126">
    <property type="entry name" value="HTH_1"/>
    <property type="match status" value="1"/>
</dbReference>
<accession>A0A931NG36</accession>
<dbReference type="InterPro" id="IPR005119">
    <property type="entry name" value="LysR_subst-bd"/>
</dbReference>
<proteinExistence type="inferred from homology"/>
<keyword evidence="3" id="KW-0238">DNA-binding</keyword>
<evidence type="ECO:0000313" key="6">
    <source>
        <dbReference type="EMBL" id="MBH9576288.1"/>
    </source>
</evidence>
<evidence type="ECO:0000256" key="2">
    <source>
        <dbReference type="ARBA" id="ARBA00023015"/>
    </source>
</evidence>
<dbReference type="GO" id="GO:0006351">
    <property type="term" value="P:DNA-templated transcription"/>
    <property type="evidence" value="ECO:0007669"/>
    <property type="project" value="TreeGrafter"/>
</dbReference>
<evidence type="ECO:0000256" key="4">
    <source>
        <dbReference type="ARBA" id="ARBA00023163"/>
    </source>
</evidence>
<keyword evidence="4" id="KW-0804">Transcription</keyword>
<organism evidence="6 7">
    <name type="scientific">Inhella proteolytica</name>
    <dbReference type="NCBI Taxonomy" id="2795029"/>
    <lineage>
        <taxon>Bacteria</taxon>
        <taxon>Pseudomonadati</taxon>
        <taxon>Pseudomonadota</taxon>
        <taxon>Betaproteobacteria</taxon>
        <taxon>Burkholderiales</taxon>
        <taxon>Sphaerotilaceae</taxon>
        <taxon>Inhella</taxon>
    </lineage>
</organism>
<dbReference type="Gene3D" id="1.10.10.10">
    <property type="entry name" value="Winged helix-like DNA-binding domain superfamily/Winged helix DNA-binding domain"/>
    <property type="match status" value="1"/>
</dbReference>
<dbReference type="PROSITE" id="PS50931">
    <property type="entry name" value="HTH_LYSR"/>
    <property type="match status" value="1"/>
</dbReference>
<keyword evidence="7" id="KW-1185">Reference proteome</keyword>
<feature type="domain" description="HTH lysR-type" evidence="5">
    <location>
        <begin position="9"/>
        <end position="64"/>
    </location>
</feature>
<evidence type="ECO:0000256" key="1">
    <source>
        <dbReference type="ARBA" id="ARBA00009437"/>
    </source>
</evidence>
<dbReference type="PANTHER" id="PTHR30537">
    <property type="entry name" value="HTH-TYPE TRANSCRIPTIONAL REGULATOR"/>
    <property type="match status" value="1"/>
</dbReference>
<dbReference type="GO" id="GO:0043565">
    <property type="term" value="F:sequence-specific DNA binding"/>
    <property type="evidence" value="ECO:0007669"/>
    <property type="project" value="TreeGrafter"/>
</dbReference>
<protein>
    <submittedName>
        <fullName evidence="6">LysR family transcriptional regulator</fullName>
    </submittedName>
</protein>
<dbReference type="InterPro" id="IPR036388">
    <property type="entry name" value="WH-like_DNA-bd_sf"/>
</dbReference>
<dbReference type="EMBL" id="JAEDAK010000002">
    <property type="protein sequence ID" value="MBH9576288.1"/>
    <property type="molecule type" value="Genomic_DNA"/>
</dbReference>
<keyword evidence="2" id="KW-0805">Transcription regulation</keyword>
<dbReference type="Gene3D" id="3.40.190.290">
    <property type="match status" value="1"/>
</dbReference>
<comment type="similarity">
    <text evidence="1">Belongs to the LysR transcriptional regulatory family.</text>
</comment>
<dbReference type="Proteomes" id="UP000613266">
    <property type="component" value="Unassembled WGS sequence"/>
</dbReference>
<evidence type="ECO:0000259" key="5">
    <source>
        <dbReference type="PROSITE" id="PS50931"/>
    </source>
</evidence>
<dbReference type="SUPFAM" id="SSF53850">
    <property type="entry name" value="Periplasmic binding protein-like II"/>
    <property type="match status" value="1"/>
</dbReference>
<dbReference type="PANTHER" id="PTHR30537:SF3">
    <property type="entry name" value="TRANSCRIPTIONAL REGULATORY PROTEIN"/>
    <property type="match status" value="1"/>
</dbReference>
<dbReference type="Pfam" id="PF03466">
    <property type="entry name" value="LysR_substrate"/>
    <property type="match status" value="1"/>
</dbReference>
<evidence type="ECO:0000313" key="7">
    <source>
        <dbReference type="Proteomes" id="UP000613266"/>
    </source>
</evidence>
<sequence>MKGEHPICLDDWLLVAEVAARASLVQAAAALGISHATAFRRLGALERALGVRLFERRAGRYRPSAAGEALAEAGRAMRAQADATLLRVQGQDQRPRGLVRLASTEGVIGGLLLPLLPALRQALPEIQLQAAARNDFHNLSQREADLALRPAPQPPPHLIGQRIGALRHAIYVQRTQARRFQRAPLAEQPWLSLDDSAAGSKALQWLAQQLPLEQVALRFSGLLMVRAACLQGLGLAVLPCFLGDAEPGLLRLGEPLADCDSELWLLSHPELRETARVKAVRAHLLQALAAQQALLAGERPQD</sequence>
<gene>
    <name evidence="6" type="ORF">I7X39_05130</name>
</gene>